<dbReference type="OMA" id="TQDYWLL"/>
<evidence type="ECO:0000259" key="6">
    <source>
        <dbReference type="Pfam" id="PF06813"/>
    </source>
</evidence>
<keyword evidence="4 5" id="KW-0472">Membrane</keyword>
<dbReference type="AlphaFoldDB" id="A0A1Y1IKP6"/>
<evidence type="ECO:0000256" key="3">
    <source>
        <dbReference type="ARBA" id="ARBA00022989"/>
    </source>
</evidence>
<feature type="transmembrane region" description="Helical" evidence="5">
    <location>
        <begin position="211"/>
        <end position="231"/>
    </location>
</feature>
<evidence type="ECO:0000256" key="4">
    <source>
        <dbReference type="ARBA" id="ARBA00023136"/>
    </source>
</evidence>
<evidence type="ECO:0000256" key="5">
    <source>
        <dbReference type="SAM" id="Phobius"/>
    </source>
</evidence>
<dbReference type="Gene3D" id="1.20.1250.20">
    <property type="entry name" value="MFS general substrate transporter like domains"/>
    <property type="match status" value="2"/>
</dbReference>
<accession>A0A1Y1IKP6</accession>
<dbReference type="InterPro" id="IPR056555">
    <property type="entry name" value="NFD4_C"/>
</dbReference>
<feature type="transmembrane region" description="Helical" evidence="5">
    <location>
        <begin position="403"/>
        <end position="421"/>
    </location>
</feature>
<dbReference type="OrthoDB" id="410267at2759"/>
<dbReference type="InterPro" id="IPR036259">
    <property type="entry name" value="MFS_trans_sf"/>
</dbReference>
<evidence type="ECO:0000259" key="7">
    <source>
        <dbReference type="Pfam" id="PF23262"/>
    </source>
</evidence>
<feature type="transmembrane region" description="Helical" evidence="5">
    <location>
        <begin position="237"/>
        <end position="261"/>
    </location>
</feature>
<feature type="domain" description="NFD4 C-terminal" evidence="7">
    <location>
        <begin position="335"/>
        <end position="550"/>
    </location>
</feature>
<gene>
    <name evidence="8" type="ORF">KFL_004500080</name>
</gene>
<comment type="subcellular location">
    <subcellularLocation>
        <location evidence="1">Membrane</location>
        <topology evidence="1">Multi-pass membrane protein</topology>
    </subcellularLocation>
</comment>
<dbReference type="SUPFAM" id="SSF103473">
    <property type="entry name" value="MFS general substrate transporter"/>
    <property type="match status" value="2"/>
</dbReference>
<dbReference type="Proteomes" id="UP000054558">
    <property type="component" value="Unassembled WGS sequence"/>
</dbReference>
<feature type="transmembrane region" description="Helical" evidence="5">
    <location>
        <begin position="427"/>
        <end position="450"/>
    </location>
</feature>
<name>A0A1Y1IKP6_KLENI</name>
<keyword evidence="9" id="KW-1185">Reference proteome</keyword>
<proteinExistence type="predicted"/>
<organism evidence="8 9">
    <name type="scientific">Klebsormidium nitens</name>
    <name type="common">Green alga</name>
    <name type="synonym">Ulothrix nitens</name>
    <dbReference type="NCBI Taxonomy" id="105231"/>
    <lineage>
        <taxon>Eukaryota</taxon>
        <taxon>Viridiplantae</taxon>
        <taxon>Streptophyta</taxon>
        <taxon>Klebsormidiophyceae</taxon>
        <taxon>Klebsormidiales</taxon>
        <taxon>Klebsormidiaceae</taxon>
        <taxon>Klebsormidium</taxon>
    </lineage>
</organism>
<dbReference type="STRING" id="105231.A0A1Y1IKP6"/>
<keyword evidence="3 5" id="KW-1133">Transmembrane helix</keyword>
<dbReference type="Pfam" id="PF06813">
    <property type="entry name" value="Nodulin-like"/>
    <property type="match status" value="1"/>
</dbReference>
<evidence type="ECO:0000313" key="9">
    <source>
        <dbReference type="Proteomes" id="UP000054558"/>
    </source>
</evidence>
<feature type="transmembrane region" description="Helical" evidence="5">
    <location>
        <begin position="12"/>
        <end position="34"/>
    </location>
</feature>
<feature type="transmembrane region" description="Helical" evidence="5">
    <location>
        <begin position="171"/>
        <end position="190"/>
    </location>
</feature>
<dbReference type="PANTHER" id="PTHR21576">
    <property type="entry name" value="UNCHARACTERIZED NODULIN-LIKE PROTEIN"/>
    <property type="match status" value="1"/>
</dbReference>
<dbReference type="Pfam" id="PF23262">
    <property type="entry name" value="NFD4_C"/>
    <property type="match status" value="1"/>
</dbReference>
<keyword evidence="2 5" id="KW-0812">Transmembrane</keyword>
<feature type="transmembrane region" description="Helical" evidence="5">
    <location>
        <begin position="76"/>
        <end position="97"/>
    </location>
</feature>
<sequence length="567" mass="62419">MGWLQEVWEDKWLGLVVGMWIQACGGISYVFSLYSGSIKHKLHYNQEEIDGLGTAKDIGGNVGLLSGVLYNLLPPWAIILIGAVLNTFGYSMLWLSVTKKIAPTYWQMCTYICVGTNGSTWFNTAVLVTCMKNFPTDRGVVVGLLVGVIGLSGAVFTQFYLALYAPVEESFLFLAAILPSLVALSVMFLVRPVEAAKGREEGDRRSFMLSYGLGFFLAAYLLVVILVQDWFEVTARTSFWFMLAMLVLLVAPLAIPLLSVLGNRPIERSLSPTKPGAESSPSTPIFKATTFRESPSSDLAITIQNKDVLETPSKLKAPPRIGQDFTLLQACKTEEYWLLFIAMGCGTGSGLCAINNLAQMAEALGSDSVDAFVSLVSVWNFLGRMGAGYISEQYVKHRAVPRPLFLMVVLVAMAVAHLLFASSQIPMLYLGSVVVGLSHGAHWSIMVATASELFGLEHFGGIYNTLSISSTIGSYLCSVKLAGYFYDKEIAKSQKTLTRMIARGFYGRTHVDDQTCIGPDCFRMTFFIMAGICGVGVLLCLRLVRLTRQVYWDMHKQHRQRSDVRVD</sequence>
<dbReference type="CDD" id="cd17354">
    <property type="entry name" value="MFS_Mch1p_like"/>
    <property type="match status" value="1"/>
</dbReference>
<evidence type="ECO:0000256" key="2">
    <source>
        <dbReference type="ARBA" id="ARBA00022692"/>
    </source>
</evidence>
<feature type="transmembrane region" description="Helical" evidence="5">
    <location>
        <begin position="524"/>
        <end position="544"/>
    </location>
</feature>
<protein>
    <submittedName>
        <fullName evidence="8">Major facilitator superfamily protein</fullName>
    </submittedName>
</protein>
<feature type="domain" description="Nodulin-like" evidence="6">
    <location>
        <begin position="11"/>
        <end position="257"/>
    </location>
</feature>
<evidence type="ECO:0000256" key="1">
    <source>
        <dbReference type="ARBA" id="ARBA00004141"/>
    </source>
</evidence>
<dbReference type="EMBL" id="DF237399">
    <property type="protein sequence ID" value="GAQ88668.1"/>
    <property type="molecule type" value="Genomic_DNA"/>
</dbReference>
<feature type="transmembrane region" description="Helical" evidence="5">
    <location>
        <begin position="336"/>
        <end position="359"/>
    </location>
</feature>
<evidence type="ECO:0000313" key="8">
    <source>
        <dbReference type="EMBL" id="GAQ88668.1"/>
    </source>
</evidence>
<reference evidence="8 9" key="1">
    <citation type="journal article" date="2014" name="Nat. Commun.">
        <title>Klebsormidium flaccidum genome reveals primary factors for plant terrestrial adaptation.</title>
        <authorList>
            <person name="Hori K."/>
            <person name="Maruyama F."/>
            <person name="Fujisawa T."/>
            <person name="Togashi T."/>
            <person name="Yamamoto N."/>
            <person name="Seo M."/>
            <person name="Sato S."/>
            <person name="Yamada T."/>
            <person name="Mori H."/>
            <person name="Tajima N."/>
            <person name="Moriyama T."/>
            <person name="Ikeuchi M."/>
            <person name="Watanabe M."/>
            <person name="Wada H."/>
            <person name="Kobayashi K."/>
            <person name="Saito M."/>
            <person name="Masuda T."/>
            <person name="Sasaki-Sekimoto Y."/>
            <person name="Mashiguchi K."/>
            <person name="Awai K."/>
            <person name="Shimojima M."/>
            <person name="Masuda S."/>
            <person name="Iwai M."/>
            <person name="Nobusawa T."/>
            <person name="Narise T."/>
            <person name="Kondo S."/>
            <person name="Saito H."/>
            <person name="Sato R."/>
            <person name="Murakawa M."/>
            <person name="Ihara Y."/>
            <person name="Oshima-Yamada Y."/>
            <person name="Ohtaka K."/>
            <person name="Satoh M."/>
            <person name="Sonobe K."/>
            <person name="Ishii M."/>
            <person name="Ohtani R."/>
            <person name="Kanamori-Sato M."/>
            <person name="Honoki R."/>
            <person name="Miyazaki D."/>
            <person name="Mochizuki H."/>
            <person name="Umetsu J."/>
            <person name="Higashi K."/>
            <person name="Shibata D."/>
            <person name="Kamiya Y."/>
            <person name="Sato N."/>
            <person name="Nakamura Y."/>
            <person name="Tabata S."/>
            <person name="Ida S."/>
            <person name="Kurokawa K."/>
            <person name="Ohta H."/>
        </authorList>
    </citation>
    <scope>NUCLEOTIDE SEQUENCE [LARGE SCALE GENOMIC DNA]</scope>
    <source>
        <strain evidence="8 9">NIES-2285</strain>
    </source>
</reference>
<dbReference type="GO" id="GO:0016020">
    <property type="term" value="C:membrane"/>
    <property type="evidence" value="ECO:0000318"/>
    <property type="project" value="GO_Central"/>
</dbReference>
<dbReference type="InterPro" id="IPR010658">
    <property type="entry name" value="Nodulin-like"/>
</dbReference>
<feature type="transmembrane region" description="Helical" evidence="5">
    <location>
        <begin position="141"/>
        <end position="165"/>
    </location>
</feature>
<dbReference type="PANTHER" id="PTHR21576:SF158">
    <property type="entry name" value="RIBOSOMAL RNA-PROCESSING PROTEIN 12-LIKE CONSERVED DOMAIN-CONTAINING PROTEIN"/>
    <property type="match status" value="1"/>
</dbReference>